<feature type="domain" description="GerMN" evidence="2">
    <location>
        <begin position="65"/>
        <end position="154"/>
    </location>
</feature>
<dbReference type="AlphaFoldDB" id="A0A9Q9MM59"/>
<accession>A0A9Q9MM59</accession>
<organism evidence="3 4">
    <name type="scientific">Dactylosporangium aurantiacum</name>
    <dbReference type="NCBI Taxonomy" id="35754"/>
    <lineage>
        <taxon>Bacteria</taxon>
        <taxon>Bacillati</taxon>
        <taxon>Actinomycetota</taxon>
        <taxon>Actinomycetes</taxon>
        <taxon>Micromonosporales</taxon>
        <taxon>Micromonosporaceae</taxon>
        <taxon>Dactylosporangium</taxon>
    </lineage>
</organism>
<evidence type="ECO:0000259" key="2">
    <source>
        <dbReference type="SMART" id="SM00909"/>
    </source>
</evidence>
<evidence type="ECO:0000313" key="3">
    <source>
        <dbReference type="EMBL" id="UWZ59680.1"/>
    </source>
</evidence>
<dbReference type="OrthoDB" id="5181063at2"/>
<dbReference type="InterPro" id="IPR019606">
    <property type="entry name" value="GerMN"/>
</dbReference>
<protein>
    <submittedName>
        <fullName evidence="3">GerMN domain-containing protein</fullName>
    </submittedName>
</protein>
<feature type="region of interest" description="Disordered" evidence="1">
    <location>
        <begin position="1"/>
        <end position="35"/>
    </location>
</feature>
<name>A0A9Q9MM59_9ACTN</name>
<reference evidence="3" key="1">
    <citation type="submission" date="2021-04" db="EMBL/GenBank/DDBJ databases">
        <title>Dactylosporangium aurantiacum NRRL B-8018 full assembly.</title>
        <authorList>
            <person name="Hartkoorn R.C."/>
            <person name="Beaudoing E."/>
            <person name="Hot D."/>
        </authorList>
    </citation>
    <scope>NUCLEOTIDE SEQUENCE</scope>
    <source>
        <strain evidence="3">NRRL B-8018</strain>
    </source>
</reference>
<evidence type="ECO:0000256" key="1">
    <source>
        <dbReference type="SAM" id="MobiDB-lite"/>
    </source>
</evidence>
<gene>
    <name evidence="3" type="ORF">Daura_21985</name>
</gene>
<dbReference type="EMBL" id="CP073767">
    <property type="protein sequence ID" value="UWZ59680.1"/>
    <property type="molecule type" value="Genomic_DNA"/>
</dbReference>
<sequence length="176" mass="18315">MWVAAGCGVPTENSPRPIPAGSRPSPPSTMQTASPANGVPVELLCLVRDAGLVAVHRPAERMPAIDEQLRHLLSGPTATEREAGYTSALTGITVTGMVELRAGDATVEIGSRSDGVGRSDEVLAYGQIVCTLTSRADVDTVSFLHDGQPLRVPRADASLSDGRLTGADYANLVLPT</sequence>
<proteinExistence type="predicted"/>
<dbReference type="Proteomes" id="UP001058003">
    <property type="component" value="Chromosome"/>
</dbReference>
<dbReference type="SMART" id="SM00909">
    <property type="entry name" value="Germane"/>
    <property type="match status" value="1"/>
</dbReference>
<dbReference type="KEGG" id="daur:Daura_21985"/>
<evidence type="ECO:0000313" key="4">
    <source>
        <dbReference type="Proteomes" id="UP001058003"/>
    </source>
</evidence>
<keyword evidence="4" id="KW-1185">Reference proteome</keyword>
<dbReference type="Pfam" id="PF10646">
    <property type="entry name" value="Germane"/>
    <property type="match status" value="1"/>
</dbReference>